<evidence type="ECO:0000313" key="2">
    <source>
        <dbReference type="EMBL" id="MBB4016452.1"/>
    </source>
</evidence>
<keyword evidence="2" id="KW-0378">Hydrolase</keyword>
<reference evidence="2 3" key="1">
    <citation type="submission" date="2020-08" db="EMBL/GenBank/DDBJ databases">
        <title>Genomic Encyclopedia of Type Strains, Phase IV (KMG-IV): sequencing the most valuable type-strain genomes for metagenomic binning, comparative biology and taxonomic classification.</title>
        <authorList>
            <person name="Goeker M."/>
        </authorList>
    </citation>
    <scope>NUCLEOTIDE SEQUENCE [LARGE SCALE GENOMIC DNA]</scope>
    <source>
        <strain evidence="2 3">DSM 103737</strain>
    </source>
</reference>
<organism evidence="2 3">
    <name type="scientific">Chelatococcus caeni</name>
    <dbReference type="NCBI Taxonomy" id="1348468"/>
    <lineage>
        <taxon>Bacteria</taxon>
        <taxon>Pseudomonadati</taxon>
        <taxon>Pseudomonadota</taxon>
        <taxon>Alphaproteobacteria</taxon>
        <taxon>Hyphomicrobiales</taxon>
        <taxon>Chelatococcaceae</taxon>
        <taxon>Chelatococcus</taxon>
    </lineage>
</organism>
<dbReference type="GO" id="GO:0016787">
    <property type="term" value="F:hydrolase activity"/>
    <property type="evidence" value="ECO:0007669"/>
    <property type="project" value="UniProtKB-KW"/>
</dbReference>
<dbReference type="SUPFAM" id="SSF53474">
    <property type="entry name" value="alpha/beta-Hydrolases"/>
    <property type="match status" value="1"/>
</dbReference>
<dbReference type="InterPro" id="IPR017208">
    <property type="entry name" value="UCP037442_abhydr"/>
</dbReference>
<evidence type="ECO:0000313" key="3">
    <source>
        <dbReference type="Proteomes" id="UP000577362"/>
    </source>
</evidence>
<dbReference type="RefSeq" id="WP_183316122.1">
    <property type="nucleotide sequence ID" value="NZ_JACIEN010000001.1"/>
</dbReference>
<protein>
    <submittedName>
        <fullName evidence="2">Putative alpha/beta hydrolase</fullName>
    </submittedName>
</protein>
<dbReference type="Gene3D" id="3.40.50.1820">
    <property type="entry name" value="alpha/beta hydrolase"/>
    <property type="match status" value="1"/>
</dbReference>
<comment type="caution">
    <text evidence="2">The sequence shown here is derived from an EMBL/GenBank/DDBJ whole genome shotgun (WGS) entry which is preliminary data.</text>
</comment>
<dbReference type="EMBL" id="JACIEN010000001">
    <property type="protein sequence ID" value="MBB4016452.1"/>
    <property type="molecule type" value="Genomic_DNA"/>
</dbReference>
<dbReference type="AlphaFoldDB" id="A0A840BXM8"/>
<gene>
    <name evidence="2" type="ORF">GGR16_001458</name>
</gene>
<dbReference type="InterPro" id="IPR029058">
    <property type="entry name" value="AB_hydrolase_fold"/>
</dbReference>
<sequence>MNERAHFPSVEDGEACEIVCTDGVRLGARLWPARADSAGSVIINPATGVLARYYHRYARFLAGHGFEVLTYDYRGIGTSRPQRLKGCGYRWRDWGERDMDAAIRLMHARRRTGPLIVVGHSIGGFLPGLARSAPLVDRMLTVGAQYAWCGDYAPERRFALFLKWHVLMPALTAVCGYFPGRRLGWLEDLPAGVATEWSFRRPRFEQSHPRAEQPDVLARMAAVTAPILAVTMADDEFGTVPAIRRALGYYTSATRTAVRLAPADYGREAIGHFGLFHDSHASGFWLDTLLWLRDGRNPWPGRVIAV</sequence>
<dbReference type="Pfam" id="PF12146">
    <property type="entry name" value="Hydrolase_4"/>
    <property type="match status" value="1"/>
</dbReference>
<dbReference type="Proteomes" id="UP000577362">
    <property type="component" value="Unassembled WGS sequence"/>
</dbReference>
<feature type="domain" description="Serine aminopeptidase S33" evidence="1">
    <location>
        <begin position="40"/>
        <end position="126"/>
    </location>
</feature>
<proteinExistence type="predicted"/>
<accession>A0A840BXM8</accession>
<evidence type="ECO:0000259" key="1">
    <source>
        <dbReference type="Pfam" id="PF12146"/>
    </source>
</evidence>
<name>A0A840BXM8_9HYPH</name>
<dbReference type="InterPro" id="IPR022742">
    <property type="entry name" value="Hydrolase_4"/>
</dbReference>
<dbReference type="PIRSF" id="PIRSF037442">
    <property type="entry name" value="UCP037442_abhydr"/>
    <property type="match status" value="1"/>
</dbReference>
<keyword evidence="3" id="KW-1185">Reference proteome</keyword>